<evidence type="ECO:0000313" key="2">
    <source>
        <dbReference type="EMBL" id="KAB1213395.1"/>
    </source>
</evidence>
<proteinExistence type="predicted"/>
<evidence type="ECO:0000256" key="1">
    <source>
        <dbReference type="SAM" id="MobiDB-lite"/>
    </source>
</evidence>
<name>A0A6A1VLC9_9ROSI</name>
<dbReference type="GO" id="GO:0030686">
    <property type="term" value="C:90S preribosome"/>
    <property type="evidence" value="ECO:0007669"/>
    <property type="project" value="TreeGrafter"/>
</dbReference>
<dbReference type="EMBL" id="RXIC02000023">
    <property type="protein sequence ID" value="KAB1213395.1"/>
    <property type="molecule type" value="Genomic_DNA"/>
</dbReference>
<dbReference type="AlphaFoldDB" id="A0A6A1VLC9"/>
<feature type="compositionally biased region" description="Basic residues" evidence="1">
    <location>
        <begin position="17"/>
        <end position="33"/>
    </location>
</feature>
<dbReference type="Proteomes" id="UP000516437">
    <property type="component" value="Chromosome 5"/>
</dbReference>
<gene>
    <name evidence="2" type="ORF">CJ030_MR5G003535</name>
</gene>
<feature type="compositionally biased region" description="Basic residues" evidence="1">
    <location>
        <begin position="1"/>
        <end position="10"/>
    </location>
</feature>
<dbReference type="PANTHER" id="PTHR24030">
    <property type="entry name" value="PROTEIN CMSS1"/>
    <property type="match status" value="1"/>
</dbReference>
<reference evidence="2 3" key="1">
    <citation type="journal article" date="2019" name="Plant Biotechnol. J.">
        <title>The red bayberry genome and genetic basis of sex determination.</title>
        <authorList>
            <person name="Jia H.M."/>
            <person name="Jia H.J."/>
            <person name="Cai Q.L."/>
            <person name="Wang Y."/>
            <person name="Zhao H.B."/>
            <person name="Yang W.F."/>
            <person name="Wang G.Y."/>
            <person name="Li Y.H."/>
            <person name="Zhan D.L."/>
            <person name="Shen Y.T."/>
            <person name="Niu Q.F."/>
            <person name="Chang L."/>
            <person name="Qiu J."/>
            <person name="Zhao L."/>
            <person name="Xie H.B."/>
            <person name="Fu W.Y."/>
            <person name="Jin J."/>
            <person name="Li X.W."/>
            <person name="Jiao Y."/>
            <person name="Zhou C.C."/>
            <person name="Tu T."/>
            <person name="Chai C.Y."/>
            <person name="Gao J.L."/>
            <person name="Fan L.J."/>
            <person name="van de Weg E."/>
            <person name="Wang J.Y."/>
            <person name="Gao Z.S."/>
        </authorList>
    </citation>
    <scope>NUCLEOTIDE SEQUENCE [LARGE SCALE GENOMIC DNA]</scope>
    <source>
        <tissue evidence="2">Leaves</tissue>
    </source>
</reference>
<dbReference type="OrthoDB" id="1929311at2759"/>
<comment type="caution">
    <text evidence="2">The sequence shown here is derived from an EMBL/GenBank/DDBJ whole genome shotgun (WGS) entry which is preliminary data.</text>
</comment>
<dbReference type="GO" id="GO:0005634">
    <property type="term" value="C:nucleus"/>
    <property type="evidence" value="ECO:0007669"/>
    <property type="project" value="TreeGrafter"/>
</dbReference>
<accession>A0A6A1VLC9</accession>
<dbReference type="InterPro" id="IPR032704">
    <property type="entry name" value="Cms1"/>
</dbReference>
<organism evidence="2 3">
    <name type="scientific">Morella rubra</name>
    <name type="common">Chinese bayberry</name>
    <dbReference type="NCBI Taxonomy" id="262757"/>
    <lineage>
        <taxon>Eukaryota</taxon>
        <taxon>Viridiplantae</taxon>
        <taxon>Streptophyta</taxon>
        <taxon>Embryophyta</taxon>
        <taxon>Tracheophyta</taxon>
        <taxon>Spermatophyta</taxon>
        <taxon>Magnoliopsida</taxon>
        <taxon>eudicotyledons</taxon>
        <taxon>Gunneridae</taxon>
        <taxon>Pentapetalae</taxon>
        <taxon>rosids</taxon>
        <taxon>fabids</taxon>
        <taxon>Fagales</taxon>
        <taxon>Myricaceae</taxon>
        <taxon>Morella</taxon>
    </lineage>
</organism>
<evidence type="ECO:0000313" key="3">
    <source>
        <dbReference type="Proteomes" id="UP000516437"/>
    </source>
</evidence>
<keyword evidence="3" id="KW-1185">Reference proteome</keyword>
<sequence length="288" mass="32062">MGSVKAKKHSSSINPKNKQKPLGPKRAKTKLKSNKKEKIKKADLIVNDESNKEISQEVLPASGAEQQLSFFLDQFQSANRVQLSSIELESIKDTCFVELSQERGQDVKDLGKDMKAAFGPSWKEALCEKQLLEGKVDPGCPALLIISTSALRSIELLRGFRSLTRDCHAAKLFSKHMKVEEQISLLKNRVNIASGTPSRIKKLIDIEALGLSRLAMILIDIHPDIKGYSLFTLPQVSPPNLPLGMNSGTCTRIIFINDYSKVICGFVFMVHYVVDPSSREEKKKVPKD</sequence>
<dbReference type="PANTHER" id="PTHR24030:SF0">
    <property type="entry name" value="PROTEIN CMSS1"/>
    <property type="match status" value="1"/>
</dbReference>
<feature type="region of interest" description="Disordered" evidence="1">
    <location>
        <begin position="1"/>
        <end position="37"/>
    </location>
</feature>
<protein>
    <submittedName>
        <fullName evidence="2">Protein CMSS1</fullName>
    </submittedName>
</protein>
<dbReference type="Pfam" id="PF14617">
    <property type="entry name" value="CMS1"/>
    <property type="match status" value="1"/>
</dbReference>